<dbReference type="GO" id="GO:0016887">
    <property type="term" value="F:ATP hydrolysis activity"/>
    <property type="evidence" value="ECO:0007669"/>
    <property type="project" value="InterPro"/>
</dbReference>
<evidence type="ECO:0000256" key="3">
    <source>
        <dbReference type="ARBA" id="ARBA00006914"/>
    </source>
</evidence>
<keyword evidence="18" id="KW-1185">Reference proteome</keyword>
<dbReference type="AlphaFoldDB" id="A0AAF0QME3"/>
<dbReference type="FunFam" id="1.20.58.760:FF:000013">
    <property type="entry name" value="Probable inactive ATP-dependent zinc metalloprotease FTSHI 4, chloroplastic"/>
    <property type="match status" value="1"/>
</dbReference>
<dbReference type="InterPro" id="IPR003593">
    <property type="entry name" value="AAA+_ATPase"/>
</dbReference>
<keyword evidence="5" id="KW-0934">Plastid</keyword>
<name>A0AAF0QME3_SOLVR</name>
<dbReference type="Gene3D" id="1.10.8.60">
    <property type="match status" value="1"/>
</dbReference>
<evidence type="ECO:0000256" key="6">
    <source>
        <dbReference type="ARBA" id="ARBA00022670"/>
    </source>
</evidence>
<dbReference type="FunFam" id="1.10.8.60:FF:000061">
    <property type="entry name" value="Probable inactive ATP-dependent zinc metalloprotease FTSHI 4, chloroplastic"/>
    <property type="match status" value="1"/>
</dbReference>
<reference evidence="17" key="1">
    <citation type="submission" date="2023-08" db="EMBL/GenBank/DDBJ databases">
        <title>A de novo genome assembly of Solanum verrucosum Schlechtendal, a Mexican diploid species geographically isolated from the other diploid A-genome species in potato relatives.</title>
        <authorList>
            <person name="Hosaka K."/>
        </authorList>
    </citation>
    <scope>NUCLEOTIDE SEQUENCE</scope>
    <source>
        <tissue evidence="17">Young leaves</tissue>
    </source>
</reference>
<accession>A0AAF0QME3</accession>
<evidence type="ECO:0000256" key="7">
    <source>
        <dbReference type="ARBA" id="ARBA00022692"/>
    </source>
</evidence>
<dbReference type="EMBL" id="CP133615">
    <property type="protein sequence ID" value="WMV26562.1"/>
    <property type="molecule type" value="Genomic_DNA"/>
</dbReference>
<dbReference type="InterPro" id="IPR041569">
    <property type="entry name" value="AAA_lid_3"/>
</dbReference>
<dbReference type="Gene3D" id="3.40.50.300">
    <property type="entry name" value="P-loop containing nucleotide triphosphate hydrolases"/>
    <property type="match status" value="1"/>
</dbReference>
<evidence type="ECO:0000256" key="9">
    <source>
        <dbReference type="ARBA" id="ARBA00022801"/>
    </source>
</evidence>
<dbReference type="InterPro" id="IPR003960">
    <property type="entry name" value="ATPase_AAA_CS"/>
</dbReference>
<dbReference type="InterPro" id="IPR027417">
    <property type="entry name" value="P-loop_NTPase"/>
</dbReference>
<evidence type="ECO:0000256" key="11">
    <source>
        <dbReference type="ARBA" id="ARBA00022946"/>
    </source>
</evidence>
<keyword evidence="7" id="KW-0812">Transmembrane</keyword>
<dbReference type="GO" id="GO:0006508">
    <property type="term" value="P:proteolysis"/>
    <property type="evidence" value="ECO:0007669"/>
    <property type="project" value="UniProtKB-KW"/>
</dbReference>
<dbReference type="GO" id="GO:0009535">
    <property type="term" value="C:chloroplast thylakoid membrane"/>
    <property type="evidence" value="ECO:0007669"/>
    <property type="project" value="TreeGrafter"/>
</dbReference>
<keyword evidence="12" id="KW-1133">Transmembrane helix</keyword>
<evidence type="ECO:0000256" key="2">
    <source>
        <dbReference type="ARBA" id="ARBA00004370"/>
    </source>
</evidence>
<keyword evidence="6" id="KW-0645">Protease</keyword>
<feature type="coiled-coil region" evidence="14">
    <location>
        <begin position="66"/>
        <end position="97"/>
    </location>
</feature>
<dbReference type="Gene3D" id="1.20.58.760">
    <property type="entry name" value="Peptidase M41"/>
    <property type="match status" value="1"/>
</dbReference>
<evidence type="ECO:0000259" key="16">
    <source>
        <dbReference type="SMART" id="SM00382"/>
    </source>
</evidence>
<evidence type="ECO:0000256" key="14">
    <source>
        <dbReference type="SAM" id="Coils"/>
    </source>
</evidence>
<keyword evidence="14" id="KW-0175">Coiled coil</keyword>
<evidence type="ECO:0000313" key="17">
    <source>
        <dbReference type="EMBL" id="WMV26562.1"/>
    </source>
</evidence>
<evidence type="ECO:0000256" key="15">
    <source>
        <dbReference type="SAM" id="MobiDB-lite"/>
    </source>
</evidence>
<proteinExistence type="inferred from homology"/>
<dbReference type="PROSITE" id="PS00674">
    <property type="entry name" value="AAA"/>
    <property type="match status" value="1"/>
</dbReference>
<dbReference type="GO" id="GO:0004176">
    <property type="term" value="F:ATP-dependent peptidase activity"/>
    <property type="evidence" value="ECO:0007669"/>
    <property type="project" value="InterPro"/>
</dbReference>
<feature type="domain" description="AAA+ ATPase" evidence="16">
    <location>
        <begin position="604"/>
        <end position="745"/>
    </location>
</feature>
<dbReference type="Pfam" id="PF17862">
    <property type="entry name" value="AAA_lid_3"/>
    <property type="match status" value="1"/>
</dbReference>
<evidence type="ECO:0000256" key="5">
    <source>
        <dbReference type="ARBA" id="ARBA00022640"/>
    </source>
</evidence>
<keyword evidence="4" id="KW-0150">Chloroplast</keyword>
<evidence type="ECO:0000256" key="12">
    <source>
        <dbReference type="ARBA" id="ARBA00022989"/>
    </source>
</evidence>
<evidence type="ECO:0000256" key="1">
    <source>
        <dbReference type="ARBA" id="ARBA00004229"/>
    </source>
</evidence>
<dbReference type="Proteomes" id="UP001234989">
    <property type="component" value="Chromosome 4"/>
</dbReference>
<sequence>MTSNMHLLKPSFSPPKTLPRYSSSPFTAFNLHLKPRRNSLYIGSKPFNVYPCKAAASTSSSDSNSAGDETESAQQLFEKLKEAERERINNLEEFERKANVQLERQLVLASEWSRKLLAMQGKLKGTEWDPENSHRIDYSEFQNLLNANNVQFMEYSNYGQTVSVILPYYKDGKTNRSGGDTKKEIVFKRHVVDRMPIDRWNDVWRKLHQQLVNVDVYNVNNIPAEVYSTVATAVVWSMRLALSVLLYIWIDNKMRPIYSKLIPCDLGSPPKKIKEPLKQRALGSLGKSRTNFPDDFELIYESEKPEMRHKFKVHMVTTTLGCWANRDGSGSRVGSPPVRSPEPENVLGPAGKSQILNFEPALLEDDVLPLACFEEGRSLISREGEKYLKFGEFSGVVFEGKEGRVLELLRDIEEEAKGVREKEIVDMRVGKERSLRKDKKEEGNLLEYKRRGRSRSRSGGIGDWRTAGEGNAWDIKVFGDDRKLGDGGANFTWARAAYPKKWGGLGVKDFRMYNKALLGKWIWRFGMEENALWRGAVDKYGIMDGGSSIKNIVTLFSAKFISAEEKTGITFDDFAGQEYIKRELQEIVRILRNEEEFQDKGIYCPKGVLLHGPPGTGKTLLAKAIAGEAGLPFFAANGTDFVEMFVGVAASRVKDLFSSARSFAPSIIFIDEIDAIGSKRGGPDIGGGGAEREQGLLQILTEMDGFKVSTSQVLVIGATNRLDILDPALLRKGRFDKIIRVGLPSKDGRLAILKVHARNKFFQSEGEKDTLLQEIAEQTEDFTGAELQNILNEAGILTARKDLDYIGRDELLEALKRQKGTFETGQEDSTEVPEELTLRLAYREAAVAVLACYLPDPYRPFTETDIKSIRSHPNMQFMEIGGRVFKRKADYVNSIVRACAPRVIEEEMFGVDNLCWISAKATLEASRLAEFLILQTGLTALGKAYYRYQRDLLPNLPAKIEALRDEYMRYAVEKCLSILKENHDAVETITDVLLEKGEIKADEIWSIYKSSPKSPQPTVSPINEYGSLIYAGRWGVHGVSLPGRVTFAPGNVGFATFGAPRPMETQIVSDETWKLIDGIWDKRVEEMKAAVSLETEEDEEKPKLLMASHFL</sequence>
<keyword evidence="9" id="KW-0378">Hydrolase</keyword>
<evidence type="ECO:0000256" key="10">
    <source>
        <dbReference type="ARBA" id="ARBA00022840"/>
    </source>
</evidence>
<keyword evidence="13" id="KW-0472">Membrane</keyword>
<dbReference type="FunFam" id="3.40.50.300:FF:000352">
    <property type="entry name" value="ATP-dependent zinc metalloprotease FTSH 7, chloroplastic"/>
    <property type="match status" value="1"/>
</dbReference>
<gene>
    <name evidence="17" type="ORF">MTR67_019947</name>
</gene>
<protein>
    <recommendedName>
        <fullName evidence="16">AAA+ ATPase domain-containing protein</fullName>
    </recommendedName>
</protein>
<keyword evidence="10" id="KW-0067">ATP-binding</keyword>
<evidence type="ECO:0000256" key="13">
    <source>
        <dbReference type="ARBA" id="ARBA00023136"/>
    </source>
</evidence>
<dbReference type="PANTHER" id="PTHR23076">
    <property type="entry name" value="METALLOPROTEASE M41 FTSH"/>
    <property type="match status" value="1"/>
</dbReference>
<dbReference type="GO" id="GO:0005524">
    <property type="term" value="F:ATP binding"/>
    <property type="evidence" value="ECO:0007669"/>
    <property type="project" value="UniProtKB-KW"/>
</dbReference>
<keyword evidence="8" id="KW-0547">Nucleotide-binding</keyword>
<dbReference type="Pfam" id="PF00004">
    <property type="entry name" value="AAA"/>
    <property type="match status" value="1"/>
</dbReference>
<evidence type="ECO:0000256" key="4">
    <source>
        <dbReference type="ARBA" id="ARBA00022528"/>
    </source>
</evidence>
<comment type="similarity">
    <text evidence="3">Belongs to the AAA ATPase family.</text>
</comment>
<dbReference type="InterPro" id="IPR003959">
    <property type="entry name" value="ATPase_AAA_core"/>
</dbReference>
<evidence type="ECO:0000256" key="8">
    <source>
        <dbReference type="ARBA" id="ARBA00022741"/>
    </source>
</evidence>
<feature type="region of interest" description="Disordered" evidence="15">
    <location>
        <begin position="327"/>
        <end position="346"/>
    </location>
</feature>
<dbReference type="SUPFAM" id="SSF52540">
    <property type="entry name" value="P-loop containing nucleoside triphosphate hydrolases"/>
    <property type="match status" value="1"/>
</dbReference>
<dbReference type="GO" id="GO:0004222">
    <property type="term" value="F:metalloendopeptidase activity"/>
    <property type="evidence" value="ECO:0007669"/>
    <property type="project" value="InterPro"/>
</dbReference>
<dbReference type="InterPro" id="IPR037219">
    <property type="entry name" value="Peptidase_M41-like"/>
</dbReference>
<comment type="subcellular location">
    <subcellularLocation>
        <location evidence="2">Membrane</location>
    </subcellularLocation>
    <subcellularLocation>
        <location evidence="1">Plastid</location>
        <location evidence="1">Chloroplast</location>
    </subcellularLocation>
</comment>
<dbReference type="SUPFAM" id="SSF140990">
    <property type="entry name" value="FtsH protease domain-like"/>
    <property type="match status" value="1"/>
</dbReference>
<dbReference type="SMART" id="SM00382">
    <property type="entry name" value="AAA"/>
    <property type="match status" value="1"/>
</dbReference>
<organism evidence="17 18">
    <name type="scientific">Solanum verrucosum</name>
    <dbReference type="NCBI Taxonomy" id="315347"/>
    <lineage>
        <taxon>Eukaryota</taxon>
        <taxon>Viridiplantae</taxon>
        <taxon>Streptophyta</taxon>
        <taxon>Embryophyta</taxon>
        <taxon>Tracheophyta</taxon>
        <taxon>Spermatophyta</taxon>
        <taxon>Magnoliopsida</taxon>
        <taxon>eudicotyledons</taxon>
        <taxon>Gunneridae</taxon>
        <taxon>Pentapetalae</taxon>
        <taxon>asterids</taxon>
        <taxon>lamiids</taxon>
        <taxon>Solanales</taxon>
        <taxon>Solanaceae</taxon>
        <taxon>Solanoideae</taxon>
        <taxon>Solaneae</taxon>
        <taxon>Solanum</taxon>
    </lineage>
</organism>
<keyword evidence="11" id="KW-0809">Transit peptide</keyword>
<dbReference type="PANTHER" id="PTHR23076:SF99">
    <property type="entry name" value="INACTIVE ATP-DEPENDENT ZINC METALLOPROTEASE FTSHI 4, CHLOROPLASTIC-RELATED"/>
    <property type="match status" value="1"/>
</dbReference>
<evidence type="ECO:0000313" key="18">
    <source>
        <dbReference type="Proteomes" id="UP001234989"/>
    </source>
</evidence>